<proteinExistence type="predicted"/>
<evidence type="ECO:0000313" key="4">
    <source>
        <dbReference type="Proteomes" id="UP000254282"/>
    </source>
</evidence>
<dbReference type="EMBL" id="CP033928">
    <property type="protein sequence ID" value="AZA63024.1"/>
    <property type="molecule type" value="Genomic_DNA"/>
</dbReference>
<dbReference type="SMART" id="SM01260">
    <property type="entry name" value="LANC_like"/>
    <property type="match status" value="1"/>
</dbReference>
<evidence type="ECO:0000313" key="3">
    <source>
        <dbReference type="EMBL" id="SUX48864.1"/>
    </source>
</evidence>
<evidence type="ECO:0000256" key="1">
    <source>
        <dbReference type="PIRSR" id="PIRSR607822-1"/>
    </source>
</evidence>
<dbReference type="Pfam" id="PF05147">
    <property type="entry name" value="LANC_like"/>
    <property type="match status" value="1"/>
</dbReference>
<feature type="binding site" evidence="1">
    <location>
        <position position="295"/>
    </location>
    <ligand>
        <name>Zn(2+)</name>
        <dbReference type="ChEBI" id="CHEBI:29105"/>
    </ligand>
</feature>
<dbReference type="SUPFAM" id="SSF158745">
    <property type="entry name" value="LanC-like"/>
    <property type="match status" value="1"/>
</dbReference>
<dbReference type="GO" id="GO:0031179">
    <property type="term" value="P:peptide modification"/>
    <property type="evidence" value="ECO:0007669"/>
    <property type="project" value="InterPro"/>
</dbReference>
<keyword evidence="1" id="KW-0479">Metal-binding</keyword>
<dbReference type="Proteomes" id="UP000254282">
    <property type="component" value="Unassembled WGS sequence"/>
</dbReference>
<gene>
    <name evidence="2" type="ORF">EG340_19235</name>
    <name evidence="3" type="ORF">NCTC13532_04475</name>
</gene>
<evidence type="ECO:0000313" key="2">
    <source>
        <dbReference type="EMBL" id="AZA63024.1"/>
    </source>
</evidence>
<reference evidence="2 5" key="2">
    <citation type="submission" date="2018-11" db="EMBL/GenBank/DDBJ databases">
        <title>Proposal to divide the Flavobacteriaceae and reorganize its genera based on Amino Acid Identity values calculated from whole genome sequences.</title>
        <authorList>
            <person name="Nicholson A.C."/>
            <person name="Gulvik C.A."/>
            <person name="Whitney A.M."/>
            <person name="Humrighouse B.W."/>
            <person name="Bell M."/>
            <person name="Holmes B."/>
            <person name="Steigerwalt A."/>
            <person name="Villarma A."/>
            <person name="Sheth M."/>
            <person name="Batra D."/>
            <person name="Pryor J."/>
            <person name="Bernardet J.-F."/>
            <person name="Hugo C."/>
            <person name="Kampfer P."/>
            <person name="Newman J."/>
            <person name="Mcquiston J.R."/>
        </authorList>
    </citation>
    <scope>NUCLEOTIDE SEQUENCE [LARGE SCALE GENOMIC DNA]</scope>
    <source>
        <strain evidence="2 5">G0211</strain>
    </source>
</reference>
<accession>A0A381FQN6</accession>
<reference evidence="3 4" key="1">
    <citation type="submission" date="2018-06" db="EMBL/GenBank/DDBJ databases">
        <authorList>
            <consortium name="Pathogen Informatics"/>
            <person name="Doyle S."/>
        </authorList>
    </citation>
    <scope>NUCLEOTIDE SEQUENCE [LARGE SCALE GENOMIC DNA]</scope>
    <source>
        <strain evidence="3 4">NCTC13532</strain>
    </source>
</reference>
<protein>
    <submittedName>
        <fullName evidence="3">Lantibiotic modifying enzyme</fullName>
    </submittedName>
</protein>
<dbReference type="GO" id="GO:0046872">
    <property type="term" value="F:metal ion binding"/>
    <property type="evidence" value="ECO:0007669"/>
    <property type="project" value="UniProtKB-KW"/>
</dbReference>
<dbReference type="Proteomes" id="UP000269076">
    <property type="component" value="Chromosome"/>
</dbReference>
<feature type="binding site" evidence="1">
    <location>
        <position position="239"/>
    </location>
    <ligand>
        <name>Zn(2+)</name>
        <dbReference type="ChEBI" id="CHEBI:29105"/>
    </ligand>
</feature>
<organism evidence="3 4">
    <name type="scientific">Chryseobacterium indoltheticum</name>
    <dbReference type="NCBI Taxonomy" id="254"/>
    <lineage>
        <taxon>Bacteria</taxon>
        <taxon>Pseudomonadati</taxon>
        <taxon>Bacteroidota</taxon>
        <taxon>Flavobacteriia</taxon>
        <taxon>Flavobacteriales</taxon>
        <taxon>Weeksellaceae</taxon>
        <taxon>Chryseobacterium group</taxon>
        <taxon>Chryseobacterium</taxon>
    </lineage>
</organism>
<dbReference type="InterPro" id="IPR007822">
    <property type="entry name" value="LANC-like"/>
</dbReference>
<name>A0A381FQN6_9FLAO</name>
<evidence type="ECO:0000313" key="5">
    <source>
        <dbReference type="Proteomes" id="UP000269076"/>
    </source>
</evidence>
<feature type="binding site" evidence="1">
    <location>
        <position position="294"/>
    </location>
    <ligand>
        <name>Zn(2+)</name>
        <dbReference type="ChEBI" id="CHEBI:29105"/>
    </ligand>
</feature>
<dbReference type="AlphaFoldDB" id="A0A381FQN6"/>
<dbReference type="Gene3D" id="1.50.10.20">
    <property type="match status" value="1"/>
</dbReference>
<sequence>MTQNINLDEICISLFNKTKEMQKPFIEQDLGTLVLLATNYKLSQNKEYKELALALYDKLLETIPEYDYSFSMLEGFDGVAWTIQYIKKCGVKDTSEEYDAIKDYLIESIESSINDDDFDFLYGATGKLNILLNGDDTAFLPKSVYFEYVHKIDKFFKDSIAENNEQELNLGFAHGLSSILLVLSKIYLKIAQEKHIKEIIQDIIAFYLSIQSQHPYYSYGRMYNPRNKTMDNSSQFAWCYGDPTIIYSLLHAADAIGMSNEKMIPSVKKLKNRNIENAGLINFEDYNFLNTSFCHGVSGIYTSLYKINKYVNIDNDLKYWEQQLLTHLNQQLSFKGKTIYFPKERQDENYTYTLDNQEMLNGLVGAALTLLTIKYKNNDWSDFMF</sequence>
<dbReference type="PRINTS" id="PR01950">
    <property type="entry name" value="LANCSUPER"/>
</dbReference>
<dbReference type="EMBL" id="UFVR01000004">
    <property type="protein sequence ID" value="SUX48864.1"/>
    <property type="molecule type" value="Genomic_DNA"/>
</dbReference>
<keyword evidence="1" id="KW-0862">Zinc</keyword>